<dbReference type="Proteomes" id="UP001205311">
    <property type="component" value="Unassembled WGS sequence"/>
</dbReference>
<evidence type="ECO:0008006" key="4">
    <source>
        <dbReference type="Google" id="ProtNLM"/>
    </source>
</evidence>
<accession>A0ABT1HU15</accession>
<dbReference type="EMBL" id="JAMTCP010000012">
    <property type="protein sequence ID" value="MCP2258983.1"/>
    <property type="molecule type" value="Genomic_DNA"/>
</dbReference>
<dbReference type="RefSeq" id="WP_253669893.1">
    <property type="nucleotide sequence ID" value="NZ_JAMTCP010000012.1"/>
</dbReference>
<sequence>MTRMVRRGAGLLLGLAFLLPGCDVVGTPAGQGMALPPPPPVSPGATPSREREIYEALRAGDPRRAQELLDSGWQEMTTPRNVMLYQAAIAMASGDEERARRETQQMKQRFAMGTEGPTGEIDCNLVHALDKMPDSQITCEPQPPPKWPEGRRLDPRVAVTTSTPTTRRTTSPSRTTGPYPTGTTTTSAPSRPGTGPTPGKPTGMTGSR</sequence>
<comment type="caution">
    <text evidence="2">The sequence shown here is derived from an EMBL/GenBank/DDBJ whole genome shotgun (WGS) entry which is preliminary data.</text>
</comment>
<name>A0ABT1HU15_STRSD</name>
<organism evidence="2 3">
    <name type="scientific">Streptoalloteichus tenebrarius (strain ATCC 17920 / DSM 40477 / JCM 4838 / CBS 697.72 / NBRC 16177 / NCIMB 11028 / NRRL B-12390 / A12253. 1 / ISP 5477)</name>
    <name type="common">Streptomyces tenebrarius</name>
    <dbReference type="NCBI Taxonomy" id="1933"/>
    <lineage>
        <taxon>Bacteria</taxon>
        <taxon>Bacillati</taxon>
        <taxon>Actinomycetota</taxon>
        <taxon>Actinomycetes</taxon>
        <taxon>Pseudonocardiales</taxon>
        <taxon>Pseudonocardiaceae</taxon>
        <taxon>Streptoalloteichus</taxon>
    </lineage>
</organism>
<protein>
    <recommendedName>
        <fullName evidence="4">Secreted protein</fullName>
    </recommendedName>
</protein>
<keyword evidence="3" id="KW-1185">Reference proteome</keyword>
<feature type="region of interest" description="Disordered" evidence="1">
    <location>
        <begin position="139"/>
        <end position="208"/>
    </location>
</feature>
<reference evidence="2 3" key="1">
    <citation type="submission" date="2022-06" db="EMBL/GenBank/DDBJ databases">
        <title>Genomic Encyclopedia of Archaeal and Bacterial Type Strains, Phase II (KMG-II): from individual species to whole genera.</title>
        <authorList>
            <person name="Goeker M."/>
        </authorList>
    </citation>
    <scope>NUCLEOTIDE SEQUENCE [LARGE SCALE GENOMIC DNA]</scope>
    <source>
        <strain evidence="2 3">DSM 40477</strain>
    </source>
</reference>
<proteinExistence type="predicted"/>
<evidence type="ECO:0000313" key="2">
    <source>
        <dbReference type="EMBL" id="MCP2258983.1"/>
    </source>
</evidence>
<evidence type="ECO:0000313" key="3">
    <source>
        <dbReference type="Proteomes" id="UP001205311"/>
    </source>
</evidence>
<evidence type="ECO:0000256" key="1">
    <source>
        <dbReference type="SAM" id="MobiDB-lite"/>
    </source>
</evidence>
<gene>
    <name evidence="2" type="ORF">LX15_002682</name>
</gene>
<feature type="compositionally biased region" description="Low complexity" evidence="1">
    <location>
        <begin position="160"/>
        <end position="194"/>
    </location>
</feature>